<accession>A0A2J5HJ22</accession>
<dbReference type="Proteomes" id="UP000235023">
    <property type="component" value="Unassembled WGS sequence"/>
</dbReference>
<keyword evidence="2" id="KW-0732">Signal</keyword>
<evidence type="ECO:0000313" key="3">
    <source>
        <dbReference type="EMBL" id="PLN77061.1"/>
    </source>
</evidence>
<keyword evidence="4" id="KW-1185">Reference proteome</keyword>
<feature type="region of interest" description="Disordered" evidence="1">
    <location>
        <begin position="21"/>
        <end position="49"/>
    </location>
</feature>
<evidence type="ECO:0000313" key="4">
    <source>
        <dbReference type="Proteomes" id="UP000235023"/>
    </source>
</evidence>
<name>A0A2J5HJ22_9EURO</name>
<feature type="region of interest" description="Disordered" evidence="1">
    <location>
        <begin position="69"/>
        <end position="97"/>
    </location>
</feature>
<proteinExistence type="predicted"/>
<dbReference type="OrthoDB" id="4349001at2759"/>
<evidence type="ECO:0000256" key="1">
    <source>
        <dbReference type="SAM" id="MobiDB-lite"/>
    </source>
</evidence>
<gene>
    <name evidence="3" type="ORF">BDW42DRAFT_177612</name>
</gene>
<organism evidence="3 4">
    <name type="scientific">Aspergillus taichungensis</name>
    <dbReference type="NCBI Taxonomy" id="482145"/>
    <lineage>
        <taxon>Eukaryota</taxon>
        <taxon>Fungi</taxon>
        <taxon>Dikarya</taxon>
        <taxon>Ascomycota</taxon>
        <taxon>Pezizomycotina</taxon>
        <taxon>Eurotiomycetes</taxon>
        <taxon>Eurotiomycetidae</taxon>
        <taxon>Eurotiales</taxon>
        <taxon>Aspergillaceae</taxon>
        <taxon>Aspergillus</taxon>
        <taxon>Aspergillus subgen. Circumdati</taxon>
    </lineage>
</organism>
<dbReference type="EMBL" id="KZ559604">
    <property type="protein sequence ID" value="PLN77061.1"/>
    <property type="molecule type" value="Genomic_DNA"/>
</dbReference>
<dbReference type="AlphaFoldDB" id="A0A2J5HJ22"/>
<reference evidence="4" key="1">
    <citation type="submission" date="2017-12" db="EMBL/GenBank/DDBJ databases">
        <authorList>
            <consortium name="DOE Joint Genome Institute"/>
            <person name="Mondo S.J."/>
            <person name="Kjaerbolling I."/>
            <person name="Vesth T.C."/>
            <person name="Frisvad J.C."/>
            <person name="Nybo J.L."/>
            <person name="Theobald S."/>
            <person name="Kuo A."/>
            <person name="Bowyer P."/>
            <person name="Matsuda Y."/>
            <person name="Lyhne E.K."/>
            <person name="Kogle M.E."/>
            <person name="Clum A."/>
            <person name="Lipzen A."/>
            <person name="Salamov A."/>
            <person name="Ngan C.Y."/>
            <person name="Daum C."/>
            <person name="Chiniquy J."/>
            <person name="Barry K."/>
            <person name="LaButti K."/>
            <person name="Haridas S."/>
            <person name="Simmons B.A."/>
            <person name="Magnuson J.K."/>
            <person name="Mortensen U.H."/>
            <person name="Larsen T.O."/>
            <person name="Grigoriev I.V."/>
            <person name="Baker S.E."/>
            <person name="Andersen M.R."/>
            <person name="Nordberg H.P."/>
            <person name="Cantor M.N."/>
            <person name="Hua S.X."/>
        </authorList>
    </citation>
    <scope>NUCLEOTIDE SEQUENCE [LARGE SCALE GENOMIC DNA]</scope>
    <source>
        <strain evidence="4">IBT 19404</strain>
    </source>
</reference>
<sequence length="132" mass="13482">MKSSSILLCLAPTIAIAAEHTPPAIPHSTPSTSLNTHPSNSDADEPLEPRQLLHLANNNAPLALVEEDPATTTVPDAWPAPAKGHIGLGTLTPSPGATNSLRARSEGTLGQTPWIGMAIGLTCTALAAVMLG</sequence>
<protein>
    <submittedName>
        <fullName evidence="3">Uncharacterized protein</fullName>
    </submittedName>
</protein>
<evidence type="ECO:0000256" key="2">
    <source>
        <dbReference type="SAM" id="SignalP"/>
    </source>
</evidence>
<feature type="signal peptide" evidence="2">
    <location>
        <begin position="1"/>
        <end position="17"/>
    </location>
</feature>
<feature type="chain" id="PRO_5014410179" evidence="2">
    <location>
        <begin position="18"/>
        <end position="132"/>
    </location>
</feature>
<feature type="compositionally biased region" description="Polar residues" evidence="1">
    <location>
        <begin position="28"/>
        <end position="41"/>
    </location>
</feature>